<keyword evidence="2" id="KW-0812">Transmembrane</keyword>
<gene>
    <name evidence="3" type="ORF">BOX15_Mlig011320g1</name>
</gene>
<dbReference type="EMBL" id="NIVC01001334">
    <property type="protein sequence ID" value="PAA69299.1"/>
    <property type="molecule type" value="Genomic_DNA"/>
</dbReference>
<sequence length="254" mass="28921">MPAALKTPADAVKAVENGQKKKAPLMNNRNQKESKKKPPQKELKKQPPQKESKKQPPQKSKKQPPQKESKQQPPQKESKQQPPQKESKQQPPQESKQQHLQMDPKQQPQYTEFKQQQLRLRLLLLAAVVSTCVGLCLVAAMLLLYRSRHNLQRQLPPNVSIPARQLVNYDNGSFTSNWWRLDQCIRKLNCPPDFFACRAVTAMPDDATDANQLSVPLYLWHHFLLLGWALFTCHQAAGMRQLFLTPVGVAGQGD</sequence>
<keyword evidence="4" id="KW-1185">Reference proteome</keyword>
<evidence type="ECO:0000313" key="4">
    <source>
        <dbReference type="Proteomes" id="UP000215902"/>
    </source>
</evidence>
<dbReference type="AlphaFoldDB" id="A0A267F886"/>
<feature type="transmembrane region" description="Helical" evidence="2">
    <location>
        <begin position="122"/>
        <end position="145"/>
    </location>
</feature>
<accession>A0A267F886</accession>
<evidence type="ECO:0000256" key="1">
    <source>
        <dbReference type="SAM" id="MobiDB-lite"/>
    </source>
</evidence>
<name>A0A267F886_9PLAT</name>
<keyword evidence="2" id="KW-0472">Membrane</keyword>
<dbReference type="Proteomes" id="UP000215902">
    <property type="component" value="Unassembled WGS sequence"/>
</dbReference>
<dbReference type="STRING" id="282301.A0A267F886"/>
<organism evidence="3 4">
    <name type="scientific">Macrostomum lignano</name>
    <dbReference type="NCBI Taxonomy" id="282301"/>
    <lineage>
        <taxon>Eukaryota</taxon>
        <taxon>Metazoa</taxon>
        <taxon>Spiralia</taxon>
        <taxon>Lophotrochozoa</taxon>
        <taxon>Platyhelminthes</taxon>
        <taxon>Rhabditophora</taxon>
        <taxon>Macrostomorpha</taxon>
        <taxon>Macrostomida</taxon>
        <taxon>Macrostomidae</taxon>
        <taxon>Macrostomum</taxon>
    </lineage>
</organism>
<feature type="compositionally biased region" description="Low complexity" evidence="1">
    <location>
        <begin position="71"/>
        <end position="95"/>
    </location>
</feature>
<comment type="caution">
    <text evidence="3">The sequence shown here is derived from an EMBL/GenBank/DDBJ whole genome shotgun (WGS) entry which is preliminary data.</text>
</comment>
<protein>
    <submittedName>
        <fullName evidence="3">Uncharacterized protein</fullName>
    </submittedName>
</protein>
<evidence type="ECO:0000313" key="3">
    <source>
        <dbReference type="EMBL" id="PAA69299.1"/>
    </source>
</evidence>
<reference evidence="3 4" key="1">
    <citation type="submission" date="2017-06" db="EMBL/GenBank/DDBJ databases">
        <title>A platform for efficient transgenesis in Macrostomum lignano, a flatworm model organism for stem cell research.</title>
        <authorList>
            <person name="Berezikov E."/>
        </authorList>
    </citation>
    <scope>NUCLEOTIDE SEQUENCE [LARGE SCALE GENOMIC DNA]</scope>
    <source>
        <strain evidence="3">DV1</strain>
        <tissue evidence="3">Whole organism</tissue>
    </source>
</reference>
<feature type="region of interest" description="Disordered" evidence="1">
    <location>
        <begin position="1"/>
        <end position="110"/>
    </location>
</feature>
<evidence type="ECO:0000256" key="2">
    <source>
        <dbReference type="SAM" id="Phobius"/>
    </source>
</evidence>
<keyword evidence="2" id="KW-1133">Transmembrane helix</keyword>
<feature type="compositionally biased region" description="Basic and acidic residues" evidence="1">
    <location>
        <begin position="39"/>
        <end position="54"/>
    </location>
</feature>
<proteinExistence type="predicted"/>